<dbReference type="GO" id="GO:0006355">
    <property type="term" value="P:regulation of DNA-templated transcription"/>
    <property type="evidence" value="ECO:0007669"/>
    <property type="project" value="InterPro"/>
</dbReference>
<protein>
    <recommendedName>
        <fullName evidence="4">16S rRNA (cytosine(967)-C(5))-methyltransferase</fullName>
        <ecNumber evidence="4">2.1.1.176</ecNumber>
    </recommendedName>
    <alternativeName>
        <fullName evidence="11">16S rRNA m5C967 methyltransferase</fullName>
    </alternativeName>
    <alternativeName>
        <fullName evidence="12">rRNA (cytosine-C(5)-)-methyltransferase RsmB</fullName>
    </alternativeName>
</protein>
<evidence type="ECO:0000256" key="12">
    <source>
        <dbReference type="ARBA" id="ARBA00031088"/>
    </source>
</evidence>
<dbReference type="EC" id="2.1.1.176" evidence="4"/>
<evidence type="ECO:0000313" key="16">
    <source>
        <dbReference type="EMBL" id="MDZ5760372.1"/>
    </source>
</evidence>
<feature type="binding site" evidence="14">
    <location>
        <position position="328"/>
    </location>
    <ligand>
        <name>S-adenosyl-L-methionine</name>
        <dbReference type="ChEBI" id="CHEBI:59789"/>
    </ligand>
</feature>
<evidence type="ECO:0000256" key="14">
    <source>
        <dbReference type="PROSITE-ProRule" id="PRU01023"/>
    </source>
</evidence>
<keyword evidence="10 14" id="KW-0694">RNA-binding</keyword>
<dbReference type="AlphaFoldDB" id="A0AAW9JV06"/>
<dbReference type="InterPro" id="IPR035926">
    <property type="entry name" value="NusB-like_sf"/>
</dbReference>
<feature type="domain" description="SAM-dependent MTase RsmB/NOP-type" evidence="15">
    <location>
        <begin position="185"/>
        <end position="461"/>
    </location>
</feature>
<reference evidence="16" key="1">
    <citation type="submission" date="2023-08" db="EMBL/GenBank/DDBJ databases">
        <title>Genomic characterization of piscicolin 126 produced by Carnobacterium maltaromaticum CM22 strain isolated from salmon (Salmo salar).</title>
        <authorList>
            <person name="Gonzalez-Gragera E."/>
            <person name="Garcia-Lopez J.D."/>
            <person name="Teso-Perez C."/>
            <person name="Gimenez-Hernandez I."/>
            <person name="Peralta-Sanchez J.M."/>
            <person name="Valdivia E."/>
            <person name="Montalban-Lopez M."/>
            <person name="Martin-Platero A.M."/>
            <person name="Banos A."/>
            <person name="Martinez-Bueno M."/>
        </authorList>
    </citation>
    <scope>NUCLEOTIDE SEQUENCE</scope>
    <source>
        <strain evidence="16">CM22</strain>
    </source>
</reference>
<name>A0AAW9JV06_CARML</name>
<keyword evidence="8 14" id="KW-0808">Transferase</keyword>
<evidence type="ECO:0000256" key="5">
    <source>
        <dbReference type="ARBA" id="ARBA00022490"/>
    </source>
</evidence>
<dbReference type="GO" id="GO:0008649">
    <property type="term" value="F:rRNA methyltransferase activity"/>
    <property type="evidence" value="ECO:0007669"/>
    <property type="project" value="InterPro"/>
</dbReference>
<evidence type="ECO:0000256" key="3">
    <source>
        <dbReference type="ARBA" id="ARBA00007494"/>
    </source>
</evidence>
<organism evidence="16 17">
    <name type="scientific">Carnobacterium maltaromaticum</name>
    <name type="common">Carnobacterium piscicola</name>
    <dbReference type="NCBI Taxonomy" id="2751"/>
    <lineage>
        <taxon>Bacteria</taxon>
        <taxon>Bacillati</taxon>
        <taxon>Bacillota</taxon>
        <taxon>Bacilli</taxon>
        <taxon>Lactobacillales</taxon>
        <taxon>Carnobacteriaceae</taxon>
        <taxon>Carnobacterium</taxon>
    </lineage>
</organism>
<dbReference type="InterPro" id="IPR054728">
    <property type="entry name" value="RsmB-like_ferredoxin"/>
</dbReference>
<dbReference type="FunFam" id="1.10.940.10:FF:000006">
    <property type="entry name" value="16S rRNA (Cytosine(967)-C(5))-methyltransferase RsmB"/>
    <property type="match status" value="1"/>
</dbReference>
<evidence type="ECO:0000313" key="17">
    <source>
        <dbReference type="Proteomes" id="UP001290462"/>
    </source>
</evidence>
<feature type="active site" description="Nucleophile" evidence="14">
    <location>
        <position position="400"/>
    </location>
</feature>
<dbReference type="Gene3D" id="3.40.50.150">
    <property type="entry name" value="Vaccinia Virus protein VP39"/>
    <property type="match status" value="1"/>
</dbReference>
<dbReference type="PANTHER" id="PTHR22807">
    <property type="entry name" value="NOP2 YEAST -RELATED NOL1/NOP2/FMU SUN DOMAIN-CONTAINING"/>
    <property type="match status" value="1"/>
</dbReference>
<dbReference type="InterPro" id="IPR006027">
    <property type="entry name" value="NusB_RsmB_TIM44"/>
</dbReference>
<dbReference type="InterPro" id="IPR001678">
    <property type="entry name" value="MeTrfase_RsmB-F_NOP2_dom"/>
</dbReference>
<evidence type="ECO:0000259" key="15">
    <source>
        <dbReference type="PROSITE" id="PS51686"/>
    </source>
</evidence>
<feature type="binding site" evidence="14">
    <location>
        <position position="347"/>
    </location>
    <ligand>
        <name>S-adenosyl-L-methionine</name>
        <dbReference type="ChEBI" id="CHEBI:59789"/>
    </ligand>
</feature>
<gene>
    <name evidence="16" type="primary">rsmB</name>
    <name evidence="16" type="ORF">RAK27_17165</name>
</gene>
<dbReference type="Proteomes" id="UP001290462">
    <property type="component" value="Unassembled WGS sequence"/>
</dbReference>
<dbReference type="PROSITE" id="PS01153">
    <property type="entry name" value="NOL1_NOP2_SUN"/>
    <property type="match status" value="1"/>
</dbReference>
<dbReference type="Pfam" id="PF22458">
    <property type="entry name" value="RsmF-B_ferredox"/>
    <property type="match status" value="1"/>
</dbReference>
<keyword evidence="5" id="KW-0963">Cytoplasm</keyword>
<keyword evidence="9 14" id="KW-0949">S-adenosyl-L-methionine</keyword>
<evidence type="ECO:0000256" key="8">
    <source>
        <dbReference type="ARBA" id="ARBA00022679"/>
    </source>
</evidence>
<dbReference type="InterPro" id="IPR049560">
    <property type="entry name" value="MeTrfase_RsmB-F_NOP2_cat"/>
</dbReference>
<dbReference type="InterPro" id="IPR004573">
    <property type="entry name" value="rRNA_ssu_MeTfrase_B"/>
</dbReference>
<dbReference type="PROSITE" id="PS51686">
    <property type="entry name" value="SAM_MT_RSMB_NOP"/>
    <property type="match status" value="1"/>
</dbReference>
<dbReference type="InterPro" id="IPR018314">
    <property type="entry name" value="RsmB/NOL1/NOP2-like_CS"/>
</dbReference>
<comment type="function">
    <text evidence="1">Specifically methylates the cytosine at position 967 (m5C967) of 16S rRNA.</text>
</comment>
<dbReference type="Gene3D" id="1.10.940.10">
    <property type="entry name" value="NusB-like"/>
    <property type="match status" value="1"/>
</dbReference>
<dbReference type="SUPFAM" id="SSF53335">
    <property type="entry name" value="S-adenosyl-L-methionine-dependent methyltransferases"/>
    <property type="match status" value="1"/>
</dbReference>
<dbReference type="GO" id="GO:0005737">
    <property type="term" value="C:cytoplasm"/>
    <property type="evidence" value="ECO:0007669"/>
    <property type="project" value="UniProtKB-SubCell"/>
</dbReference>
<comment type="catalytic activity">
    <reaction evidence="13">
        <text>cytidine(967) in 16S rRNA + S-adenosyl-L-methionine = 5-methylcytidine(967) in 16S rRNA + S-adenosyl-L-homocysteine + H(+)</text>
        <dbReference type="Rhea" id="RHEA:42748"/>
        <dbReference type="Rhea" id="RHEA-COMP:10219"/>
        <dbReference type="Rhea" id="RHEA-COMP:10220"/>
        <dbReference type="ChEBI" id="CHEBI:15378"/>
        <dbReference type="ChEBI" id="CHEBI:57856"/>
        <dbReference type="ChEBI" id="CHEBI:59789"/>
        <dbReference type="ChEBI" id="CHEBI:74483"/>
        <dbReference type="ChEBI" id="CHEBI:82748"/>
        <dbReference type="EC" id="2.1.1.176"/>
    </reaction>
</comment>
<dbReference type="EMBL" id="JAVBVO010000005">
    <property type="protein sequence ID" value="MDZ5760372.1"/>
    <property type="molecule type" value="Genomic_DNA"/>
</dbReference>
<evidence type="ECO:0000256" key="7">
    <source>
        <dbReference type="ARBA" id="ARBA00022603"/>
    </source>
</evidence>
<sequence length="462" mass="52078">MSKEQTEPKKEVQKRNTKKTSRYLAMEILDKTEKNGAYSNLLLNESIQKNNLSSADAGLLTELVYGVLQRRLTLDFYLADFLDESKKIDSWVRNLLRLSIYQMIYLDKIPQHAILFEAAEIAKKKGHVGISKFVNGVLRNAERRGFKDLTDIKDDAERLSLEISMPLWLVEKFINQIGYSETKALGESLLIPSRASARVNQRYLTVEEALYALEEEGFAVRRSEITPDAVISDGGHFASSPLFTSGQLTIQDETSMLVAPALQIEPHHQVLDACAAPGGKTTHIASFLSHEAGGKVVALDLHKHKVKLVKENAARLHVDDVVEGVVLDARKVDEVFPDESFDRILVDAPCSGLGLMRRKPDIKYTKKERDLLNLQKIQLEILESVAPKLKKYGIMVYSTCTITEEENEKTVEQFLALHPEFEKTTVLVGETLQPCLKNGFIQIYPHDFETDGFFISCLKKIN</sequence>
<evidence type="ECO:0000256" key="1">
    <source>
        <dbReference type="ARBA" id="ARBA00002724"/>
    </source>
</evidence>
<dbReference type="InterPro" id="IPR023267">
    <property type="entry name" value="RCMT"/>
</dbReference>
<accession>A0AAW9JV06</accession>
<comment type="caution">
    <text evidence="16">The sequence shown here is derived from an EMBL/GenBank/DDBJ whole genome shotgun (WGS) entry which is preliminary data.</text>
</comment>
<evidence type="ECO:0000256" key="13">
    <source>
        <dbReference type="ARBA" id="ARBA00047283"/>
    </source>
</evidence>
<comment type="similarity">
    <text evidence="3 14">Belongs to the class I-like SAM-binding methyltransferase superfamily. RsmB/NOP family.</text>
</comment>
<dbReference type="PANTHER" id="PTHR22807:SF53">
    <property type="entry name" value="RIBOSOMAL RNA SMALL SUBUNIT METHYLTRANSFERASE B-RELATED"/>
    <property type="match status" value="1"/>
</dbReference>
<feature type="binding site" evidence="14">
    <location>
        <position position="300"/>
    </location>
    <ligand>
        <name>S-adenosyl-L-methionine</name>
        <dbReference type="ChEBI" id="CHEBI:59789"/>
    </ligand>
</feature>
<dbReference type="InterPro" id="IPR029063">
    <property type="entry name" value="SAM-dependent_MTases_sf"/>
</dbReference>
<evidence type="ECO:0000256" key="2">
    <source>
        <dbReference type="ARBA" id="ARBA00004496"/>
    </source>
</evidence>
<keyword evidence="7 14" id="KW-0489">Methyltransferase</keyword>
<dbReference type="RefSeq" id="WP_010049583.1">
    <property type="nucleotide sequence ID" value="NZ_CBCPHT010000002.1"/>
</dbReference>
<dbReference type="CDD" id="cd02440">
    <property type="entry name" value="AdoMet_MTases"/>
    <property type="match status" value="1"/>
</dbReference>
<dbReference type="GO" id="GO:0003723">
    <property type="term" value="F:RNA binding"/>
    <property type="evidence" value="ECO:0007669"/>
    <property type="project" value="UniProtKB-UniRule"/>
</dbReference>
<evidence type="ECO:0000256" key="10">
    <source>
        <dbReference type="ARBA" id="ARBA00022884"/>
    </source>
</evidence>
<dbReference type="NCBIfam" id="NF011494">
    <property type="entry name" value="PRK14902.1"/>
    <property type="match status" value="1"/>
</dbReference>
<keyword evidence="6" id="KW-0698">rRNA processing</keyword>
<proteinExistence type="inferred from homology"/>
<dbReference type="NCBIfam" id="TIGR00563">
    <property type="entry name" value="rsmB"/>
    <property type="match status" value="1"/>
</dbReference>
<dbReference type="SUPFAM" id="SSF48013">
    <property type="entry name" value="NusB-like"/>
    <property type="match status" value="1"/>
</dbReference>
<evidence type="ECO:0000256" key="11">
    <source>
        <dbReference type="ARBA" id="ARBA00030399"/>
    </source>
</evidence>
<dbReference type="FunFam" id="3.40.50.150:FF:000022">
    <property type="entry name" value="Ribosomal RNA small subunit methyltransferase B"/>
    <property type="match status" value="1"/>
</dbReference>
<evidence type="ECO:0000256" key="6">
    <source>
        <dbReference type="ARBA" id="ARBA00022552"/>
    </source>
</evidence>
<dbReference type="Pfam" id="PF01189">
    <property type="entry name" value="Methyltr_RsmB-F"/>
    <property type="match status" value="1"/>
</dbReference>
<dbReference type="Pfam" id="PF01029">
    <property type="entry name" value="NusB"/>
    <property type="match status" value="1"/>
</dbReference>
<evidence type="ECO:0000256" key="9">
    <source>
        <dbReference type="ARBA" id="ARBA00022691"/>
    </source>
</evidence>
<comment type="subcellular location">
    <subcellularLocation>
        <location evidence="2">Cytoplasm</location>
    </subcellularLocation>
</comment>
<dbReference type="PRINTS" id="PR02008">
    <property type="entry name" value="RCMTFAMILY"/>
</dbReference>
<feature type="binding site" evidence="14">
    <location>
        <begin position="274"/>
        <end position="280"/>
    </location>
    <ligand>
        <name>S-adenosyl-L-methionine</name>
        <dbReference type="ChEBI" id="CHEBI:59789"/>
    </ligand>
</feature>
<evidence type="ECO:0000256" key="4">
    <source>
        <dbReference type="ARBA" id="ARBA00012140"/>
    </source>
</evidence>